<dbReference type="RefSeq" id="XP_028152385.1">
    <property type="nucleotide sequence ID" value="XM_028296584.1"/>
</dbReference>
<proteinExistence type="predicted"/>
<dbReference type="AlphaFoldDB" id="A0A6P7H8Z1"/>
<accession>A0A6P7H8Z1</accession>
<evidence type="ECO:0000313" key="3">
    <source>
        <dbReference type="RefSeq" id="XP_028152386.1"/>
    </source>
</evidence>
<sequence>MQLHQDLKAKIKNNVLSTWQTHWNMQNTKLRTIQRTVTSITMPQMSRKDSTIIRRLRIGHTRLTHGYLMSSENRPRCEHCDEPLTVQHILLECVQYRVHYNFQNNLSVLPGSTNMYSAIMCFLKDCHLYYLV</sequence>
<gene>
    <name evidence="1 2 3" type="primary">LOC114345792</name>
</gene>
<dbReference type="RefSeq" id="XP_028152384.1">
    <property type="nucleotide sequence ID" value="XM_028296583.1"/>
</dbReference>
<dbReference type="RefSeq" id="XP_028152386.1">
    <property type="nucleotide sequence ID" value="XM_028296585.1"/>
</dbReference>
<reference evidence="1 2" key="1">
    <citation type="submission" date="2025-04" db="UniProtKB">
        <authorList>
            <consortium name="RefSeq"/>
        </authorList>
    </citation>
    <scope>IDENTIFICATION</scope>
    <source>
        <tissue evidence="1 2">Whole insect</tissue>
    </source>
</reference>
<evidence type="ECO:0000313" key="2">
    <source>
        <dbReference type="RefSeq" id="XP_028152385.1"/>
    </source>
</evidence>
<organism evidence="2">
    <name type="scientific">Diabrotica virgifera virgifera</name>
    <name type="common">western corn rootworm</name>
    <dbReference type="NCBI Taxonomy" id="50390"/>
    <lineage>
        <taxon>Eukaryota</taxon>
        <taxon>Metazoa</taxon>
        <taxon>Ecdysozoa</taxon>
        <taxon>Arthropoda</taxon>
        <taxon>Hexapoda</taxon>
        <taxon>Insecta</taxon>
        <taxon>Pterygota</taxon>
        <taxon>Neoptera</taxon>
        <taxon>Endopterygota</taxon>
        <taxon>Coleoptera</taxon>
        <taxon>Polyphaga</taxon>
        <taxon>Cucujiformia</taxon>
        <taxon>Chrysomeloidea</taxon>
        <taxon>Chrysomelidae</taxon>
        <taxon>Galerucinae</taxon>
        <taxon>Diabroticina</taxon>
        <taxon>Diabroticites</taxon>
        <taxon>Diabrotica</taxon>
    </lineage>
</organism>
<protein>
    <submittedName>
        <fullName evidence="1">Uncharacterized protein LOC114345792 isoform X1</fullName>
    </submittedName>
    <submittedName>
        <fullName evidence="2">Uncharacterized protein LOC114345792 isoform X2</fullName>
    </submittedName>
    <submittedName>
        <fullName evidence="3">Uncharacterized protein LOC114345792 isoform X3</fullName>
    </submittedName>
</protein>
<name>A0A6P7H8Z1_DIAVI</name>
<evidence type="ECO:0000313" key="1">
    <source>
        <dbReference type="RefSeq" id="XP_028152384.1"/>
    </source>
</evidence>